<name>A0ABZ2G1T1_9SPHN</name>
<dbReference type="Pfam" id="PF15976">
    <property type="entry name" value="CooC_C"/>
    <property type="match status" value="1"/>
</dbReference>
<dbReference type="EMBL" id="CP145607">
    <property type="protein sequence ID" value="WWM70865.1"/>
    <property type="molecule type" value="Genomic_DNA"/>
</dbReference>
<keyword evidence="5" id="KW-1185">Reference proteome</keyword>
<feature type="domain" description="Pilus assembly protein C-terminal" evidence="2">
    <location>
        <begin position="710"/>
        <end position="803"/>
    </location>
</feature>
<organism evidence="4 5">
    <name type="scientific">Sphingomonas kaistensis</name>
    <dbReference type="NCBI Taxonomy" id="298708"/>
    <lineage>
        <taxon>Bacteria</taxon>
        <taxon>Pseudomonadati</taxon>
        <taxon>Pseudomonadota</taxon>
        <taxon>Alphaproteobacteria</taxon>
        <taxon>Sphingomonadales</taxon>
        <taxon>Sphingomonadaceae</taxon>
        <taxon>Sphingomonas</taxon>
    </lineage>
</organism>
<dbReference type="Proteomes" id="UP001382935">
    <property type="component" value="Chromosome"/>
</dbReference>
<sequence length="803" mass="85102">MLGFASACADAKGLKVASAVPADFAHLDTERELMVDVFLAGRPLGNARIKVQGSFFRLIDPLGLQRQLPPLLAPARVSDTLAGPMSTNADRVCSALAAVGCGRLEPATLGAILDEDRFRLDVFLNPGLFSRSRHVEEPAYLEPSSNGLGLTSLLGLALSKTDKADLQYNLQSRLLASSGPARLRADVAFASSLGLVADTLVAEADTNTVRYAGGILWTQGSILLPSERLAGLAFTTQLDTRVDRDSLQGTPLEVSLARPGRIELYLDSRLVSSGFHEAGTTALDTRGLPLGAYQVTMRIYEQGLQPREEKRFFIREPQLAALGEQAYYGAVGLVASSTSQPGARDRDLYAALGTRRRLSPRLAVDAGVEWRDGRGTINAGAFLAAGPFRLRGSGLLAANGDRGVALQLSSTARGPVAAFFDLRRVWSKRLAPWSRSDEPAGFTSPPRNTPGLFDLLQYSGSLSYRIGSAQVRASLNYLREGSNRADYSLATSSEWVAVQTPGLRLSLNADAERRRSTMVGYFGGRVLIPLGRAAITGTLVNVAVNDRAVTGSGRRFLGSLQGDWSSAATADTPAYQASLGLDRSVDATVVRAQGGIEASAGAARADLVHSLAGGNNTQYGLNILTTLVGGPTGVALSRGSEESALMVHVDAADRQSASYEILVDGAVRAAVRPGRPAVVLLQPYRQYKVRLRALGGEALAYDSHERTVTVFPGNIAQERWTSKRQLILFGRLVGADGSVMSNAVLTAEDGLGQSDARGLFQIEATQGSQIMVRTASGSTCSVAVGTQPIAGAGFIRLGDVECR</sequence>
<gene>
    <name evidence="4" type="ORF">V6R86_09305</name>
</gene>
<dbReference type="InterPro" id="IPR032636">
    <property type="entry name" value="Pilus_assem_E-set-like_dom"/>
</dbReference>
<evidence type="ECO:0000256" key="1">
    <source>
        <dbReference type="ARBA" id="ARBA00022729"/>
    </source>
</evidence>
<protein>
    <submittedName>
        <fullName evidence="4">TcfC E-set like domain-containing protein</fullName>
    </submittedName>
</protein>
<evidence type="ECO:0000259" key="2">
    <source>
        <dbReference type="Pfam" id="PF15976"/>
    </source>
</evidence>
<keyword evidence="1" id="KW-0732">Signal</keyword>
<dbReference type="InterPro" id="IPR031917">
    <property type="entry name" value="Pilus_assem_C"/>
</dbReference>
<feature type="domain" description="Pilus assembly protein E-set like" evidence="3">
    <location>
        <begin position="249"/>
        <end position="314"/>
    </location>
</feature>
<proteinExistence type="predicted"/>
<dbReference type="RefSeq" id="WP_338504001.1">
    <property type="nucleotide sequence ID" value="NZ_CP145607.1"/>
</dbReference>
<evidence type="ECO:0000259" key="3">
    <source>
        <dbReference type="Pfam" id="PF16967"/>
    </source>
</evidence>
<reference evidence="4 5" key="1">
    <citation type="submission" date="2024-02" db="EMBL/GenBank/DDBJ databases">
        <title>Full genome sequence of Sphingomonas kaistensis.</title>
        <authorList>
            <person name="Poletto B.L."/>
            <person name="Silva G."/>
            <person name="Galante D."/>
            <person name="Campos K.R."/>
            <person name="Santos M.B.N."/>
            <person name="Sacchi C.T."/>
        </authorList>
    </citation>
    <scope>NUCLEOTIDE SEQUENCE [LARGE SCALE GENOMIC DNA]</scope>
    <source>
        <strain evidence="4 5">MA4R</strain>
    </source>
</reference>
<dbReference type="Pfam" id="PF16967">
    <property type="entry name" value="TcfC"/>
    <property type="match status" value="1"/>
</dbReference>
<evidence type="ECO:0000313" key="5">
    <source>
        <dbReference type="Proteomes" id="UP001382935"/>
    </source>
</evidence>
<accession>A0ABZ2G1T1</accession>
<evidence type="ECO:0000313" key="4">
    <source>
        <dbReference type="EMBL" id="WWM70865.1"/>
    </source>
</evidence>